<dbReference type="EMBL" id="BABT02000025">
    <property type="protein sequence ID" value="GAA93840.1"/>
    <property type="molecule type" value="Genomic_DNA"/>
</dbReference>
<dbReference type="STRING" id="764103.G7DTJ3"/>
<keyword evidence="4" id="KW-0719">Serine esterase</keyword>
<evidence type="ECO:0000256" key="4">
    <source>
        <dbReference type="ARBA" id="ARBA00022487"/>
    </source>
</evidence>
<keyword evidence="5" id="KW-0378">Hydrolase</keyword>
<dbReference type="InParanoid" id="G7DTJ3"/>
<dbReference type="GO" id="GO:0006631">
    <property type="term" value="P:fatty acid metabolic process"/>
    <property type="evidence" value="ECO:0007669"/>
    <property type="project" value="UniProtKB-KW"/>
</dbReference>
<dbReference type="GO" id="GO:0005737">
    <property type="term" value="C:cytoplasm"/>
    <property type="evidence" value="ECO:0007669"/>
    <property type="project" value="TreeGrafter"/>
</dbReference>
<dbReference type="HOGENOM" id="CLU_709967_0_0_1"/>
<keyword evidence="11" id="KW-0472">Membrane</keyword>
<evidence type="ECO:0000256" key="7">
    <source>
        <dbReference type="ARBA" id="ARBA00029392"/>
    </source>
</evidence>
<evidence type="ECO:0000259" key="12">
    <source>
        <dbReference type="Pfam" id="PF02230"/>
    </source>
</evidence>
<evidence type="ECO:0000256" key="3">
    <source>
        <dbReference type="ARBA" id="ARBA00014923"/>
    </source>
</evidence>
<dbReference type="InterPro" id="IPR050565">
    <property type="entry name" value="LYPA1-2/EST-like"/>
</dbReference>
<keyword evidence="11" id="KW-1133">Transmembrane helix</keyword>
<keyword evidence="14" id="KW-1185">Reference proteome</keyword>
<gene>
    <name evidence="13" type="primary">Mo00486</name>
    <name evidence="13" type="ORF">E5Q_00486</name>
</gene>
<proteinExistence type="inferred from homology"/>
<evidence type="ECO:0000313" key="14">
    <source>
        <dbReference type="Proteomes" id="UP000009131"/>
    </source>
</evidence>
<dbReference type="Gene3D" id="3.40.50.1820">
    <property type="entry name" value="alpha/beta hydrolase"/>
    <property type="match status" value="1"/>
</dbReference>
<feature type="domain" description="Phospholipase/carboxylesterase/thioesterase" evidence="12">
    <location>
        <begin position="156"/>
        <end position="374"/>
    </location>
</feature>
<comment type="similarity">
    <text evidence="1">Belongs to the AB hydrolase superfamily. AB hydrolase 2 family.</text>
</comment>
<feature type="region of interest" description="Disordered" evidence="10">
    <location>
        <begin position="17"/>
        <end position="37"/>
    </location>
</feature>
<dbReference type="PANTHER" id="PTHR10655">
    <property type="entry name" value="LYSOPHOSPHOLIPASE-RELATED"/>
    <property type="match status" value="1"/>
</dbReference>
<feature type="compositionally biased region" description="Low complexity" evidence="10">
    <location>
        <begin position="22"/>
        <end position="35"/>
    </location>
</feature>
<comment type="catalytic activity">
    <reaction evidence="9">
        <text>S-hexadecanoyl-L-cysteinyl-[protein] + H2O = L-cysteinyl-[protein] + hexadecanoate + H(+)</text>
        <dbReference type="Rhea" id="RHEA:19233"/>
        <dbReference type="Rhea" id="RHEA-COMP:10131"/>
        <dbReference type="Rhea" id="RHEA-COMP:11032"/>
        <dbReference type="ChEBI" id="CHEBI:7896"/>
        <dbReference type="ChEBI" id="CHEBI:15377"/>
        <dbReference type="ChEBI" id="CHEBI:15378"/>
        <dbReference type="ChEBI" id="CHEBI:29950"/>
        <dbReference type="ChEBI" id="CHEBI:74151"/>
        <dbReference type="EC" id="3.1.2.22"/>
    </reaction>
</comment>
<dbReference type="SUPFAM" id="SSF53474">
    <property type="entry name" value="alpha/beta-Hydrolases"/>
    <property type="match status" value="1"/>
</dbReference>
<name>G7DTJ3_MIXOS</name>
<dbReference type="InterPro" id="IPR029058">
    <property type="entry name" value="AB_hydrolase_fold"/>
</dbReference>
<comment type="caution">
    <text evidence="13">The sequence shown here is derived from an EMBL/GenBank/DDBJ whole genome shotgun (WGS) entry which is preliminary data.</text>
</comment>
<dbReference type="OrthoDB" id="2418081at2759"/>
<keyword evidence="11" id="KW-0812">Transmembrane</keyword>
<evidence type="ECO:0000256" key="2">
    <source>
        <dbReference type="ARBA" id="ARBA00012423"/>
    </source>
</evidence>
<protein>
    <recommendedName>
        <fullName evidence="3">Acyl-protein thioesterase 1</fullName>
        <ecNumber evidence="2">3.1.2.22</ecNumber>
    </recommendedName>
    <alternativeName>
        <fullName evidence="8">Palmitoyl-protein hydrolase</fullName>
    </alternativeName>
</protein>
<reference evidence="13 14" key="1">
    <citation type="journal article" date="2011" name="J. Gen. Appl. Microbiol.">
        <title>Draft genome sequencing of the enigmatic basidiomycete Mixia osmundae.</title>
        <authorList>
            <person name="Nishida H."/>
            <person name="Nagatsuka Y."/>
            <person name="Sugiyama J."/>
        </authorList>
    </citation>
    <scope>NUCLEOTIDE SEQUENCE [LARGE SCALE GENOMIC DNA]</scope>
    <source>
        <strain evidence="14">CBS 9802 / IAM 14324 / JCM 22182 / KY 12970</strain>
    </source>
</reference>
<keyword evidence="6" id="KW-0443">Lipid metabolism</keyword>
<dbReference type="EC" id="3.1.2.22" evidence="2"/>
<dbReference type="RefSeq" id="XP_014571396.1">
    <property type="nucleotide sequence ID" value="XM_014715910.1"/>
</dbReference>
<dbReference type="GO" id="GO:0052689">
    <property type="term" value="F:carboxylic ester hydrolase activity"/>
    <property type="evidence" value="ECO:0007669"/>
    <property type="project" value="UniProtKB-KW"/>
</dbReference>
<evidence type="ECO:0000313" key="13">
    <source>
        <dbReference type="EMBL" id="GAA93840.1"/>
    </source>
</evidence>
<dbReference type="InterPro" id="IPR003140">
    <property type="entry name" value="PLipase/COase/thioEstase"/>
</dbReference>
<evidence type="ECO:0000256" key="10">
    <source>
        <dbReference type="SAM" id="MobiDB-lite"/>
    </source>
</evidence>
<organism evidence="13 14">
    <name type="scientific">Mixia osmundae (strain CBS 9802 / IAM 14324 / JCM 22182 / KY 12970)</name>
    <dbReference type="NCBI Taxonomy" id="764103"/>
    <lineage>
        <taxon>Eukaryota</taxon>
        <taxon>Fungi</taxon>
        <taxon>Dikarya</taxon>
        <taxon>Basidiomycota</taxon>
        <taxon>Pucciniomycotina</taxon>
        <taxon>Mixiomycetes</taxon>
        <taxon>Mixiales</taxon>
        <taxon>Mixiaceae</taxon>
        <taxon>Mixia</taxon>
    </lineage>
</organism>
<comment type="function">
    <text evidence="7">Hydrolyzes fatty acids from S-acylated cysteine residues in proteins with a strong preference for palmitoylated G-alpha proteins over other acyl substrates. Mediates the deacylation of G-alpha proteins such as GPA1 in vivo, but has weak or no activity toward palmitoylated Ras proteins. Has weak lysophospholipase activity in vitro; however such activity may not exist in vivo.</text>
</comment>
<evidence type="ECO:0000256" key="9">
    <source>
        <dbReference type="ARBA" id="ARBA00047337"/>
    </source>
</evidence>
<evidence type="ECO:0000256" key="8">
    <source>
        <dbReference type="ARBA" id="ARBA00031195"/>
    </source>
</evidence>
<evidence type="ECO:0000256" key="6">
    <source>
        <dbReference type="ARBA" id="ARBA00022832"/>
    </source>
</evidence>
<dbReference type="GO" id="GO:0008474">
    <property type="term" value="F:palmitoyl-(protein) hydrolase activity"/>
    <property type="evidence" value="ECO:0007669"/>
    <property type="project" value="UniProtKB-EC"/>
</dbReference>
<evidence type="ECO:0000256" key="5">
    <source>
        <dbReference type="ARBA" id="ARBA00022801"/>
    </source>
</evidence>
<evidence type="ECO:0000256" key="11">
    <source>
        <dbReference type="SAM" id="Phobius"/>
    </source>
</evidence>
<sequence>MSAPAATAMTEYFDDDEPTLVSSPLRSKSPLLSSPEKGRDLEEGLTVHADIQHKPGSCSAKSIYVVLGVLVGLVIGLLLAQIRVSARPSLQVAADQLRNISFAADKIPTGSDGTLQADTALWQYVARVFDSRIHTAVKLAQAIELDPWTEWENYEQPVVLDPTVQHTATVILLHGLTGTGWNMQRLAQPMRERLPHVKWIMPHAPVVPVTLKKGEMGHSWFDISAAGEAAGEYPTDEDEAGMLSSVSYIIALVANETWTSLPSNRIVLAGFSQGAILALLAGAMHDEPLGGVAVLSGYLPLRAKMFALASSVVRTLPIWWGHGKSDQVVLFNWAVKSLDYLRKALHMTRVRLHAYDDLGHGVGEGEKAALLDWLAIVLPDSSIDQSHTP</sequence>
<dbReference type="PANTHER" id="PTHR10655:SF17">
    <property type="entry name" value="LYSOPHOSPHOLIPASE-LIKE PROTEIN 1"/>
    <property type="match status" value="1"/>
</dbReference>
<dbReference type="Proteomes" id="UP000009131">
    <property type="component" value="Unassembled WGS sequence"/>
</dbReference>
<accession>G7DTJ3</accession>
<feature type="transmembrane region" description="Helical" evidence="11">
    <location>
        <begin position="63"/>
        <end position="82"/>
    </location>
</feature>
<reference evidence="13 14" key="2">
    <citation type="journal article" date="2012" name="Open Biol.">
        <title>Characteristics of nucleosomes and linker DNA regions on the genome of the basidiomycete Mixia osmundae revealed by mono- and dinucleosome mapping.</title>
        <authorList>
            <person name="Nishida H."/>
            <person name="Kondo S."/>
            <person name="Matsumoto T."/>
            <person name="Suzuki Y."/>
            <person name="Yoshikawa H."/>
            <person name="Taylor T.D."/>
            <person name="Sugiyama J."/>
        </authorList>
    </citation>
    <scope>NUCLEOTIDE SEQUENCE [LARGE SCALE GENOMIC DNA]</scope>
    <source>
        <strain evidence="14">CBS 9802 / IAM 14324 / JCM 22182 / KY 12970</strain>
    </source>
</reference>
<evidence type="ECO:0000256" key="1">
    <source>
        <dbReference type="ARBA" id="ARBA00006499"/>
    </source>
</evidence>
<dbReference type="AlphaFoldDB" id="G7DTJ3"/>
<dbReference type="eggNOG" id="KOG2112">
    <property type="taxonomic scope" value="Eukaryota"/>
</dbReference>
<dbReference type="Pfam" id="PF02230">
    <property type="entry name" value="Abhydrolase_2"/>
    <property type="match status" value="1"/>
</dbReference>
<keyword evidence="6" id="KW-0276">Fatty acid metabolism</keyword>